<dbReference type="SUPFAM" id="SSF53383">
    <property type="entry name" value="PLP-dependent transferases"/>
    <property type="match status" value="1"/>
</dbReference>
<comment type="cofactor">
    <cofactor evidence="1">
        <name>pyridoxal 5'-phosphate</name>
        <dbReference type="ChEBI" id="CHEBI:597326"/>
    </cofactor>
</comment>
<dbReference type="GO" id="GO:0009102">
    <property type="term" value="P:biotin biosynthetic process"/>
    <property type="evidence" value="ECO:0007669"/>
    <property type="project" value="UniProtKB-UniPathway"/>
</dbReference>
<evidence type="ECO:0000313" key="13">
    <source>
        <dbReference type="EMBL" id="MPL58757.1"/>
    </source>
</evidence>
<protein>
    <recommendedName>
        <fullName evidence="5">8-amino-7-oxononanoate synthase</fullName>
        <ecNumber evidence="5">2.3.1.47</ecNumber>
    </recommendedName>
    <alternativeName>
        <fullName evidence="9">7-keto-8-amino-pelargonic acid synthase</fullName>
    </alternativeName>
    <alternativeName>
        <fullName evidence="10">8-amino-7-ketopelargonate synthase</fullName>
    </alternativeName>
</protein>
<proteinExistence type="inferred from homology"/>
<keyword evidence="8" id="KW-0663">Pyridoxal phosphate</keyword>
<evidence type="ECO:0000256" key="5">
    <source>
        <dbReference type="ARBA" id="ARBA00013187"/>
    </source>
</evidence>
<evidence type="ECO:0000256" key="3">
    <source>
        <dbReference type="ARBA" id="ARBA00010008"/>
    </source>
</evidence>
<evidence type="ECO:0000256" key="7">
    <source>
        <dbReference type="ARBA" id="ARBA00022756"/>
    </source>
</evidence>
<comment type="catalytic activity">
    <reaction evidence="11">
        <text>6-carboxyhexanoyl-[ACP] + L-alanine + H(+) = (8S)-8-amino-7-oxononanoate + holo-[ACP] + CO2</text>
        <dbReference type="Rhea" id="RHEA:42288"/>
        <dbReference type="Rhea" id="RHEA-COMP:9685"/>
        <dbReference type="Rhea" id="RHEA-COMP:9955"/>
        <dbReference type="ChEBI" id="CHEBI:15378"/>
        <dbReference type="ChEBI" id="CHEBI:16526"/>
        <dbReference type="ChEBI" id="CHEBI:57972"/>
        <dbReference type="ChEBI" id="CHEBI:64479"/>
        <dbReference type="ChEBI" id="CHEBI:78846"/>
        <dbReference type="ChEBI" id="CHEBI:149468"/>
        <dbReference type="EC" id="2.3.1.47"/>
    </reaction>
</comment>
<evidence type="ECO:0000259" key="12">
    <source>
        <dbReference type="Pfam" id="PF00155"/>
    </source>
</evidence>
<gene>
    <name evidence="13" type="primary">bioF_2</name>
    <name evidence="13" type="ORF">SDC9_04299</name>
</gene>
<keyword evidence="13" id="KW-0012">Acyltransferase</keyword>
<dbReference type="InterPro" id="IPR004723">
    <property type="entry name" value="AONS_Archaea/Proteobacteria"/>
</dbReference>
<name>A0A644SWY0_9ZZZZ</name>
<dbReference type="InterPro" id="IPR015421">
    <property type="entry name" value="PyrdxlP-dep_Trfase_major"/>
</dbReference>
<organism evidence="13">
    <name type="scientific">bioreactor metagenome</name>
    <dbReference type="NCBI Taxonomy" id="1076179"/>
    <lineage>
        <taxon>unclassified sequences</taxon>
        <taxon>metagenomes</taxon>
        <taxon>ecological metagenomes</taxon>
    </lineage>
</organism>
<evidence type="ECO:0000256" key="4">
    <source>
        <dbReference type="ARBA" id="ARBA00011738"/>
    </source>
</evidence>
<evidence type="ECO:0000256" key="10">
    <source>
        <dbReference type="ARBA" id="ARBA00033381"/>
    </source>
</evidence>
<dbReference type="GO" id="GO:0030170">
    <property type="term" value="F:pyridoxal phosphate binding"/>
    <property type="evidence" value="ECO:0007669"/>
    <property type="project" value="InterPro"/>
</dbReference>
<dbReference type="CDD" id="cd06454">
    <property type="entry name" value="KBL_like"/>
    <property type="match status" value="1"/>
</dbReference>
<accession>A0A644SWY0</accession>
<dbReference type="AlphaFoldDB" id="A0A644SWY0"/>
<sequence>MTDYLEQAQQQALYREVTTLEPVDAVHVRSDSRVYLNLASNNYLGLTHCPIVQQAASHAALTYGTGSGGARLITGNHAYYTKLEHELAAFKQTEGTVVFSTGYMANIGAISGLATQADVIFSDELNHASLIDGCRLAKARIVVYRHCDISHLAELMNTTPCQGNRMIITDGVFSMDGDIAPLPDLVKLAEQYKAILIVDDAHATGVIGPGGRGTTAHFGLEGKVQVQLGTLSKALGSEGGFVAGSRILIDYLINRARSFIFTTALSPATVAASCAALTRLKAQPALVATLQANALFTRQCLTKAGFAISQGITPIIPIPVGSAKLALAMAAELKSQGLLLSAIRPPTVQPGTSRLRLAVSAAHDQAELADAVCKITAVAQRFDIL</sequence>
<dbReference type="NCBIfam" id="TIGR00858">
    <property type="entry name" value="bioF"/>
    <property type="match status" value="1"/>
</dbReference>
<dbReference type="InterPro" id="IPR004839">
    <property type="entry name" value="Aminotransferase_I/II_large"/>
</dbReference>
<evidence type="ECO:0000256" key="6">
    <source>
        <dbReference type="ARBA" id="ARBA00022679"/>
    </source>
</evidence>
<dbReference type="InterPro" id="IPR001917">
    <property type="entry name" value="Aminotrans_II_pyridoxalP_BS"/>
</dbReference>
<dbReference type="PANTHER" id="PTHR13693:SF100">
    <property type="entry name" value="8-AMINO-7-OXONONANOATE SYNTHASE"/>
    <property type="match status" value="1"/>
</dbReference>
<dbReference type="PANTHER" id="PTHR13693">
    <property type="entry name" value="CLASS II AMINOTRANSFERASE/8-AMINO-7-OXONONANOATE SYNTHASE"/>
    <property type="match status" value="1"/>
</dbReference>
<evidence type="ECO:0000256" key="11">
    <source>
        <dbReference type="ARBA" id="ARBA00047715"/>
    </source>
</evidence>
<dbReference type="InterPro" id="IPR015422">
    <property type="entry name" value="PyrdxlP-dep_Trfase_small"/>
</dbReference>
<dbReference type="EMBL" id="VSSQ01000007">
    <property type="protein sequence ID" value="MPL58757.1"/>
    <property type="molecule type" value="Genomic_DNA"/>
</dbReference>
<comment type="similarity">
    <text evidence="3">Belongs to the class-II pyridoxal-phosphate-dependent aminotransferase family. BioF subfamily.</text>
</comment>
<dbReference type="Pfam" id="PF00155">
    <property type="entry name" value="Aminotran_1_2"/>
    <property type="match status" value="1"/>
</dbReference>
<comment type="caution">
    <text evidence="13">The sequence shown here is derived from an EMBL/GenBank/DDBJ whole genome shotgun (WGS) entry which is preliminary data.</text>
</comment>
<reference evidence="13" key="1">
    <citation type="submission" date="2019-08" db="EMBL/GenBank/DDBJ databases">
        <authorList>
            <person name="Kucharzyk K."/>
            <person name="Murdoch R.W."/>
            <person name="Higgins S."/>
            <person name="Loffler F."/>
        </authorList>
    </citation>
    <scope>NUCLEOTIDE SEQUENCE</scope>
</reference>
<dbReference type="UniPathway" id="UPA00078"/>
<feature type="domain" description="Aminotransferase class I/classII large" evidence="12">
    <location>
        <begin position="35"/>
        <end position="374"/>
    </location>
</feature>
<comment type="subunit">
    <text evidence="4">Homodimer.</text>
</comment>
<dbReference type="InterPro" id="IPR015424">
    <property type="entry name" value="PyrdxlP-dep_Trfase"/>
</dbReference>
<evidence type="ECO:0000256" key="2">
    <source>
        <dbReference type="ARBA" id="ARBA00004746"/>
    </source>
</evidence>
<evidence type="ECO:0000256" key="8">
    <source>
        <dbReference type="ARBA" id="ARBA00022898"/>
    </source>
</evidence>
<keyword evidence="6 13" id="KW-0808">Transferase</keyword>
<dbReference type="Gene3D" id="3.90.1150.10">
    <property type="entry name" value="Aspartate Aminotransferase, domain 1"/>
    <property type="match status" value="1"/>
</dbReference>
<dbReference type="EC" id="2.3.1.47" evidence="5"/>
<evidence type="ECO:0000256" key="1">
    <source>
        <dbReference type="ARBA" id="ARBA00001933"/>
    </source>
</evidence>
<dbReference type="InterPro" id="IPR050087">
    <property type="entry name" value="AON_synthase_class-II"/>
</dbReference>
<keyword evidence="7" id="KW-0093">Biotin biosynthesis</keyword>
<dbReference type="GO" id="GO:0008710">
    <property type="term" value="F:8-amino-7-oxononanoate synthase activity"/>
    <property type="evidence" value="ECO:0007669"/>
    <property type="project" value="UniProtKB-EC"/>
</dbReference>
<dbReference type="Gene3D" id="3.40.640.10">
    <property type="entry name" value="Type I PLP-dependent aspartate aminotransferase-like (Major domain)"/>
    <property type="match status" value="1"/>
</dbReference>
<dbReference type="PROSITE" id="PS00599">
    <property type="entry name" value="AA_TRANSFER_CLASS_2"/>
    <property type="match status" value="1"/>
</dbReference>
<comment type="pathway">
    <text evidence="2">Cofactor biosynthesis; biotin biosynthesis.</text>
</comment>
<evidence type="ECO:0000256" key="9">
    <source>
        <dbReference type="ARBA" id="ARBA00032610"/>
    </source>
</evidence>